<dbReference type="EMBL" id="CAUYUJ010015153">
    <property type="protein sequence ID" value="CAK0850463.1"/>
    <property type="molecule type" value="Genomic_DNA"/>
</dbReference>
<protein>
    <submittedName>
        <fullName evidence="1">Uncharacterized protein</fullName>
    </submittedName>
</protein>
<dbReference type="Proteomes" id="UP001189429">
    <property type="component" value="Unassembled WGS sequence"/>
</dbReference>
<keyword evidence="2" id="KW-1185">Reference proteome</keyword>
<feature type="non-terminal residue" evidence="1">
    <location>
        <position position="178"/>
    </location>
</feature>
<accession>A0ABN9TX20</accession>
<comment type="caution">
    <text evidence="1">The sequence shown here is derived from an EMBL/GenBank/DDBJ whole genome shotgun (WGS) entry which is preliminary data.</text>
</comment>
<evidence type="ECO:0000313" key="1">
    <source>
        <dbReference type="EMBL" id="CAK0850463.1"/>
    </source>
</evidence>
<sequence length="178" mass="19510">MSGLERKVGELGDAFGSRMQATEKRLESLEIRMATYESRTREGSYASSRADEEVRQQLRASEEQISMMKTAGVLNSNANEEFKNDSAVIGGLQTVGNIERAKAFIENKLWFASAANRDEAVKAFRKAPLKEGGNSVWAKADQGLRKRIVLSFAFGVKHVLKDCGFTSNSAWADPGAGN</sequence>
<organism evidence="1 2">
    <name type="scientific">Prorocentrum cordatum</name>
    <dbReference type="NCBI Taxonomy" id="2364126"/>
    <lineage>
        <taxon>Eukaryota</taxon>
        <taxon>Sar</taxon>
        <taxon>Alveolata</taxon>
        <taxon>Dinophyceae</taxon>
        <taxon>Prorocentrales</taxon>
        <taxon>Prorocentraceae</taxon>
        <taxon>Prorocentrum</taxon>
    </lineage>
</organism>
<proteinExistence type="predicted"/>
<reference evidence="1" key="1">
    <citation type="submission" date="2023-10" db="EMBL/GenBank/DDBJ databases">
        <authorList>
            <person name="Chen Y."/>
            <person name="Shah S."/>
            <person name="Dougan E. K."/>
            <person name="Thang M."/>
            <person name="Chan C."/>
        </authorList>
    </citation>
    <scope>NUCLEOTIDE SEQUENCE [LARGE SCALE GENOMIC DNA]</scope>
</reference>
<evidence type="ECO:0000313" key="2">
    <source>
        <dbReference type="Proteomes" id="UP001189429"/>
    </source>
</evidence>
<name>A0ABN9TX20_9DINO</name>
<gene>
    <name evidence="1" type="ORF">PCOR1329_LOCUS42875</name>
</gene>